<evidence type="ECO:0000256" key="6">
    <source>
        <dbReference type="ARBA" id="ARBA00023125"/>
    </source>
</evidence>
<keyword evidence="11" id="KW-1185">Reference proteome</keyword>
<accession>A0A2U1E4B1</accession>
<organism evidence="10 11">
    <name type="scientific">Ezakiella coagulans</name>
    <dbReference type="NCBI Taxonomy" id="46507"/>
    <lineage>
        <taxon>Bacteria</taxon>
        <taxon>Bacillati</taxon>
        <taxon>Bacillota</taxon>
        <taxon>Tissierellia</taxon>
        <taxon>Ezakiella</taxon>
    </lineage>
</organism>
<comment type="cofactor">
    <cofactor evidence="8">
        <name>Zn(2+)</name>
        <dbReference type="ChEBI" id="CHEBI:29105"/>
    </cofactor>
    <text evidence="8">Binds 1 zinc ion.</text>
</comment>
<keyword evidence="7 8" id="KW-0804">Transcription</keyword>
<dbReference type="InterPro" id="IPR003796">
    <property type="entry name" value="RNR_NrdR-like"/>
</dbReference>
<dbReference type="InterPro" id="IPR005144">
    <property type="entry name" value="ATP-cone_dom"/>
</dbReference>
<dbReference type="GO" id="GO:0008270">
    <property type="term" value="F:zinc ion binding"/>
    <property type="evidence" value="ECO:0007669"/>
    <property type="project" value="UniProtKB-UniRule"/>
</dbReference>
<evidence type="ECO:0000259" key="9">
    <source>
        <dbReference type="PROSITE" id="PS51161"/>
    </source>
</evidence>
<proteinExistence type="inferred from homology"/>
<dbReference type="EMBL" id="QEKV01000003">
    <property type="protein sequence ID" value="PVY94777.1"/>
    <property type="molecule type" value="Genomic_DNA"/>
</dbReference>
<dbReference type="AlphaFoldDB" id="A0A2U1E4B1"/>
<keyword evidence="5 8" id="KW-0805">Transcription regulation</keyword>
<keyword evidence="3 8" id="KW-0862">Zinc</keyword>
<keyword evidence="4 8" id="KW-0067">ATP-binding</keyword>
<comment type="similarity">
    <text evidence="8">Belongs to the NrdR family.</text>
</comment>
<keyword evidence="2 8" id="KW-0547">Nucleotide-binding</keyword>
<dbReference type="RefSeq" id="WP_034545926.1">
    <property type="nucleotide sequence ID" value="NZ_CAUPJO010000003.1"/>
</dbReference>
<sequence length="157" mass="18643">MYCPKCGYIDSKVVDSRQSEDRKTIRRRRECLKCKHRFTTYERYEETPLVVQKKDGTTEEFDREKILKGLIRAAEKRPVSIESMNEIVDSIEKELSNSMAKQVKSKKIGEMVMDRLKDVDEISYVRFASVYRSFKDTKSFYEELKKMIEDRGNNDDK</sequence>
<evidence type="ECO:0000256" key="7">
    <source>
        <dbReference type="ARBA" id="ARBA00023163"/>
    </source>
</evidence>
<dbReference type="GO" id="GO:0003677">
    <property type="term" value="F:DNA binding"/>
    <property type="evidence" value="ECO:0007669"/>
    <property type="project" value="UniProtKB-KW"/>
</dbReference>
<feature type="domain" description="ATP-cone" evidence="9">
    <location>
        <begin position="49"/>
        <end position="139"/>
    </location>
</feature>
<gene>
    <name evidence="8" type="primary">nrdR</name>
    <name evidence="10" type="ORF">C7381_10314</name>
</gene>
<dbReference type="HAMAP" id="MF_00440">
    <property type="entry name" value="NrdR"/>
    <property type="match status" value="1"/>
</dbReference>
<keyword evidence="1 8" id="KW-0678">Repressor</keyword>
<dbReference type="Pfam" id="PF03477">
    <property type="entry name" value="ATP-cone"/>
    <property type="match status" value="1"/>
</dbReference>
<dbReference type="PROSITE" id="PS51161">
    <property type="entry name" value="ATP_CONE"/>
    <property type="match status" value="1"/>
</dbReference>
<comment type="function">
    <text evidence="8">Negatively regulates transcription of bacterial ribonucleotide reductase nrd genes and operons by binding to NrdR-boxes.</text>
</comment>
<reference evidence="10 11" key="1">
    <citation type="submission" date="2018-04" db="EMBL/GenBank/DDBJ databases">
        <title>Genomic Encyclopedia of Type Strains, Phase IV (KMG-IV): sequencing the most valuable type-strain genomes for metagenomic binning, comparative biology and taxonomic classification.</title>
        <authorList>
            <person name="Goeker M."/>
        </authorList>
    </citation>
    <scope>NUCLEOTIDE SEQUENCE [LARGE SCALE GENOMIC DNA]</scope>
    <source>
        <strain evidence="10 11">DSM 20705</strain>
    </source>
</reference>
<comment type="caution">
    <text evidence="10">The sequence shown here is derived from an EMBL/GenBank/DDBJ whole genome shotgun (WGS) entry which is preliminary data.</text>
</comment>
<protein>
    <recommendedName>
        <fullName evidence="8">Transcriptional repressor NrdR</fullName>
    </recommendedName>
</protein>
<dbReference type="PANTHER" id="PTHR30455">
    <property type="entry name" value="TRANSCRIPTIONAL REPRESSOR NRDR"/>
    <property type="match status" value="1"/>
</dbReference>
<name>A0A2U1E4B1_9FIRM</name>
<evidence type="ECO:0000313" key="11">
    <source>
        <dbReference type="Proteomes" id="UP000245793"/>
    </source>
</evidence>
<dbReference type="GO" id="GO:0005524">
    <property type="term" value="F:ATP binding"/>
    <property type="evidence" value="ECO:0007669"/>
    <property type="project" value="UniProtKB-UniRule"/>
</dbReference>
<dbReference type="Proteomes" id="UP000245793">
    <property type="component" value="Unassembled WGS sequence"/>
</dbReference>
<feature type="zinc finger region" evidence="8">
    <location>
        <begin position="3"/>
        <end position="34"/>
    </location>
</feature>
<evidence type="ECO:0000256" key="3">
    <source>
        <dbReference type="ARBA" id="ARBA00022833"/>
    </source>
</evidence>
<dbReference type="PANTHER" id="PTHR30455:SF2">
    <property type="entry name" value="TRANSCRIPTIONAL REPRESSOR NRDR"/>
    <property type="match status" value="1"/>
</dbReference>
<keyword evidence="8" id="KW-0863">Zinc-finger</keyword>
<evidence type="ECO:0000256" key="8">
    <source>
        <dbReference type="HAMAP-Rule" id="MF_00440"/>
    </source>
</evidence>
<dbReference type="InterPro" id="IPR055173">
    <property type="entry name" value="NrdR-like_N"/>
</dbReference>
<dbReference type="GO" id="GO:0045892">
    <property type="term" value="P:negative regulation of DNA-templated transcription"/>
    <property type="evidence" value="ECO:0007669"/>
    <property type="project" value="UniProtKB-UniRule"/>
</dbReference>
<dbReference type="Pfam" id="PF22811">
    <property type="entry name" value="Zn_ribbon_NrdR"/>
    <property type="match status" value="1"/>
</dbReference>
<evidence type="ECO:0000256" key="2">
    <source>
        <dbReference type="ARBA" id="ARBA00022741"/>
    </source>
</evidence>
<evidence type="ECO:0000256" key="1">
    <source>
        <dbReference type="ARBA" id="ARBA00022491"/>
    </source>
</evidence>
<keyword evidence="6 8" id="KW-0238">DNA-binding</keyword>
<evidence type="ECO:0000256" key="5">
    <source>
        <dbReference type="ARBA" id="ARBA00023015"/>
    </source>
</evidence>
<keyword evidence="8" id="KW-0479">Metal-binding</keyword>
<evidence type="ECO:0000313" key="10">
    <source>
        <dbReference type="EMBL" id="PVY94777.1"/>
    </source>
</evidence>
<dbReference type="NCBIfam" id="TIGR00244">
    <property type="entry name" value="transcriptional regulator NrdR"/>
    <property type="match status" value="1"/>
</dbReference>
<evidence type="ECO:0000256" key="4">
    <source>
        <dbReference type="ARBA" id="ARBA00022840"/>
    </source>
</evidence>